<protein>
    <recommendedName>
        <fullName evidence="2">Flagellar motor switch protein FliN-like C-terminal domain-containing protein</fullName>
    </recommendedName>
</protein>
<evidence type="ECO:0000313" key="4">
    <source>
        <dbReference type="Proteomes" id="UP001329151"/>
    </source>
</evidence>
<organism evidence="3 4">
    <name type="scientific">Limnobacter thiooxidans</name>
    <dbReference type="NCBI Taxonomy" id="131080"/>
    <lineage>
        <taxon>Bacteria</taxon>
        <taxon>Pseudomonadati</taxon>
        <taxon>Pseudomonadota</taxon>
        <taxon>Betaproteobacteria</taxon>
        <taxon>Burkholderiales</taxon>
        <taxon>Burkholderiaceae</taxon>
        <taxon>Limnobacter</taxon>
    </lineage>
</organism>
<dbReference type="InterPro" id="IPR036429">
    <property type="entry name" value="SpoA-like_sf"/>
</dbReference>
<dbReference type="KEGG" id="lto:RGQ30_30580"/>
<accession>A0AA86J0T7</accession>
<dbReference type="AlphaFoldDB" id="A0AA86J0T7"/>
<dbReference type="SUPFAM" id="SSF101801">
    <property type="entry name" value="Surface presentation of antigens (SPOA)"/>
    <property type="match status" value="1"/>
</dbReference>
<evidence type="ECO:0000313" key="3">
    <source>
        <dbReference type="EMBL" id="BET27557.1"/>
    </source>
</evidence>
<sequence>MAQELSSDMEVIDPPQDEKPSPWLVSGLRKVGYDRVSTRIYARQCQQVQYSYPFESPTVSGLSLRYTQNFPYTGGLSTSVWLLAYSEEGNQVDLAVDPAYVFQRTGCIVSPRLVHWNAEEIVPIFDIVVSAVSELALMLSLQIHRFLTVEEWPAKEPVTYLALDHRRECKVVMTADTPTLQCLDQKIRTYSTDFWRNHERMGCAIRIPSVISIYPTRSLWSTQELASLGEGDLLAVQNFHVPDVGVRLRGGIRFKNHRNLKKQFEVFIQMNEEDTTLYFGSDDIGDSETQDNLLDGSPIAPLEEIQLEIHAGKTTVLFNDLCNVQAGTLIELREHSLPYVKLCVMGSPILEGELVNFQDQVMIQITKRLD</sequence>
<dbReference type="Proteomes" id="UP001329151">
    <property type="component" value="Chromosome"/>
</dbReference>
<keyword evidence="4" id="KW-1185">Reference proteome</keyword>
<gene>
    <name evidence="3" type="ORF">RGQ30_30580</name>
</gene>
<name>A0AA86J0T7_9BURK</name>
<evidence type="ECO:0000256" key="1">
    <source>
        <dbReference type="SAM" id="MobiDB-lite"/>
    </source>
</evidence>
<dbReference type="Pfam" id="PF01052">
    <property type="entry name" value="FliMN_C"/>
    <property type="match status" value="1"/>
</dbReference>
<dbReference type="InterPro" id="IPR001543">
    <property type="entry name" value="FliN-like_C"/>
</dbReference>
<evidence type="ECO:0000259" key="2">
    <source>
        <dbReference type="Pfam" id="PF01052"/>
    </source>
</evidence>
<dbReference type="RefSeq" id="WP_130557377.1">
    <property type="nucleotide sequence ID" value="NZ_AP028947.1"/>
</dbReference>
<proteinExistence type="predicted"/>
<dbReference type="EMBL" id="AP028947">
    <property type="protein sequence ID" value="BET27557.1"/>
    <property type="molecule type" value="Genomic_DNA"/>
</dbReference>
<feature type="domain" description="Flagellar motor switch protein FliN-like C-terminal" evidence="2">
    <location>
        <begin position="304"/>
        <end position="369"/>
    </location>
</feature>
<reference evidence="3 4" key="1">
    <citation type="submission" date="2023-10" db="EMBL/GenBank/DDBJ databases">
        <title>Complete Genome Sequence of Limnobacter thiooxidans CS-K2T, Isolated from freshwater lake sediments in Bavaria, Germany.</title>
        <authorList>
            <person name="Naruki M."/>
            <person name="Watanabe A."/>
            <person name="Warashina T."/>
            <person name="Morita T."/>
            <person name="Arakawa K."/>
        </authorList>
    </citation>
    <scope>NUCLEOTIDE SEQUENCE [LARGE SCALE GENOMIC DNA]</scope>
    <source>
        <strain evidence="3 4">CS-K2</strain>
    </source>
</reference>
<feature type="region of interest" description="Disordered" evidence="1">
    <location>
        <begin position="1"/>
        <end position="20"/>
    </location>
</feature>
<dbReference type="Gene3D" id="2.30.330.10">
    <property type="entry name" value="SpoA-like"/>
    <property type="match status" value="1"/>
</dbReference>